<name>A0A3E3DI49_9FIRM</name>
<proteinExistence type="predicted"/>
<evidence type="ECO:0008006" key="4">
    <source>
        <dbReference type="Google" id="ProtNLM"/>
    </source>
</evidence>
<evidence type="ECO:0000256" key="1">
    <source>
        <dbReference type="SAM" id="SignalP"/>
    </source>
</evidence>
<evidence type="ECO:0000313" key="2">
    <source>
        <dbReference type="EMBL" id="RGD68649.1"/>
    </source>
</evidence>
<accession>A0A3E3DI49</accession>
<sequence length="117" mass="12625">MKKLMNRILEAGLIIAMAMPPLPAIAGESLTNSGRAPGNLQKAAASNAALKAYTKADYEAFSDTFALKADDTEVDGVQYFDNRYSYAHLAFEDTVIFEVTVKSGETIKDFDISPPAS</sequence>
<gene>
    <name evidence="2" type="ORF">DWX31_21215</name>
</gene>
<dbReference type="Proteomes" id="UP000261023">
    <property type="component" value="Unassembled WGS sequence"/>
</dbReference>
<reference evidence="2 3" key="1">
    <citation type="submission" date="2018-08" db="EMBL/GenBank/DDBJ databases">
        <title>A genome reference for cultivated species of the human gut microbiota.</title>
        <authorList>
            <person name="Zou Y."/>
            <person name="Xue W."/>
            <person name="Luo G."/>
        </authorList>
    </citation>
    <scope>NUCLEOTIDE SEQUENCE [LARGE SCALE GENOMIC DNA]</scope>
    <source>
        <strain evidence="2 3">AF19-13AC</strain>
    </source>
</reference>
<evidence type="ECO:0000313" key="3">
    <source>
        <dbReference type="Proteomes" id="UP000261023"/>
    </source>
</evidence>
<feature type="signal peptide" evidence="1">
    <location>
        <begin position="1"/>
        <end position="26"/>
    </location>
</feature>
<feature type="chain" id="PRO_5017548552" description="PepSY domain-containing protein" evidence="1">
    <location>
        <begin position="27"/>
        <end position="117"/>
    </location>
</feature>
<protein>
    <recommendedName>
        <fullName evidence="4">PepSY domain-containing protein</fullName>
    </recommendedName>
</protein>
<keyword evidence="1" id="KW-0732">Signal</keyword>
<comment type="caution">
    <text evidence="2">The sequence shown here is derived from an EMBL/GenBank/DDBJ whole genome shotgun (WGS) entry which is preliminary data.</text>
</comment>
<dbReference type="AlphaFoldDB" id="A0A3E3DI49"/>
<dbReference type="RefSeq" id="WP_117502654.1">
    <property type="nucleotide sequence ID" value="NZ_QTJW01000015.1"/>
</dbReference>
<dbReference type="EMBL" id="QTJW01000015">
    <property type="protein sequence ID" value="RGD68649.1"/>
    <property type="molecule type" value="Genomic_DNA"/>
</dbReference>
<organism evidence="2 3">
    <name type="scientific">Hungatella hathewayi</name>
    <dbReference type="NCBI Taxonomy" id="154046"/>
    <lineage>
        <taxon>Bacteria</taxon>
        <taxon>Bacillati</taxon>
        <taxon>Bacillota</taxon>
        <taxon>Clostridia</taxon>
        <taxon>Lachnospirales</taxon>
        <taxon>Lachnospiraceae</taxon>
        <taxon>Hungatella</taxon>
    </lineage>
</organism>